<evidence type="ECO:0000313" key="2">
    <source>
        <dbReference type="Proteomes" id="UP000695007"/>
    </source>
</evidence>
<sequence length="130" mass="15444">MSELFNFNSHDSISFLNDHDYRKDNTNDTAKIIGTYKNEKIKLLHENKVLHDINATLEDRVKILEDKLNKSIQDKKDTEILLLNRIRSLQEQLRNVLADSEECVKEEIQELFTEMFAPKKIRKITLKWKN</sequence>
<dbReference type="KEGG" id="csol:105360670"/>
<keyword evidence="1" id="KW-0175">Coiled coil</keyword>
<evidence type="ECO:0000256" key="1">
    <source>
        <dbReference type="SAM" id="Coils"/>
    </source>
</evidence>
<reference evidence="3 4" key="1">
    <citation type="submission" date="2025-04" db="UniProtKB">
        <authorList>
            <consortium name="RefSeq"/>
        </authorList>
    </citation>
    <scope>IDENTIFICATION</scope>
</reference>
<name>A0AAJ6YD96_9HYME</name>
<dbReference type="RefSeq" id="XP_011495937.1">
    <property type="nucleotide sequence ID" value="XM_011497635.1"/>
</dbReference>
<accession>A0AAJ6YD96</accession>
<evidence type="ECO:0000313" key="3">
    <source>
        <dbReference type="RefSeq" id="XP_011495937.1"/>
    </source>
</evidence>
<protein>
    <submittedName>
        <fullName evidence="3 4">Uncharacterized protein LOC105360670</fullName>
    </submittedName>
</protein>
<proteinExistence type="predicted"/>
<dbReference type="AlphaFoldDB" id="A0AAJ6YD96"/>
<evidence type="ECO:0000313" key="4">
    <source>
        <dbReference type="RefSeq" id="XP_011495938.1"/>
    </source>
</evidence>
<dbReference type="Proteomes" id="UP000695007">
    <property type="component" value="Unplaced"/>
</dbReference>
<keyword evidence="2" id="KW-1185">Reference proteome</keyword>
<organism evidence="2 3">
    <name type="scientific">Ceratosolen solmsi marchali</name>
    <dbReference type="NCBI Taxonomy" id="326594"/>
    <lineage>
        <taxon>Eukaryota</taxon>
        <taxon>Metazoa</taxon>
        <taxon>Ecdysozoa</taxon>
        <taxon>Arthropoda</taxon>
        <taxon>Hexapoda</taxon>
        <taxon>Insecta</taxon>
        <taxon>Pterygota</taxon>
        <taxon>Neoptera</taxon>
        <taxon>Endopterygota</taxon>
        <taxon>Hymenoptera</taxon>
        <taxon>Apocrita</taxon>
        <taxon>Proctotrupomorpha</taxon>
        <taxon>Chalcidoidea</taxon>
        <taxon>Agaonidae</taxon>
        <taxon>Agaoninae</taxon>
        <taxon>Ceratosolen</taxon>
    </lineage>
</organism>
<gene>
    <name evidence="3 4" type="primary">LOC105360670</name>
</gene>
<dbReference type="GeneID" id="105360670"/>
<feature type="coiled-coil region" evidence="1">
    <location>
        <begin position="54"/>
        <end position="106"/>
    </location>
</feature>
<dbReference type="RefSeq" id="XP_011495938.1">
    <property type="nucleotide sequence ID" value="XM_011497636.1"/>
</dbReference>